<protein>
    <submittedName>
        <fullName evidence="2">Protein N-acetyltransferase, RimJ/RimL family</fullName>
    </submittedName>
</protein>
<reference evidence="2 3" key="1">
    <citation type="submission" date="2016-10" db="EMBL/GenBank/DDBJ databases">
        <authorList>
            <person name="de Groot N.N."/>
        </authorList>
    </citation>
    <scope>NUCLEOTIDE SEQUENCE [LARGE SCALE GENOMIC DNA]</scope>
    <source>
        <strain evidence="2 3">DSM 44149</strain>
    </source>
</reference>
<dbReference type="EMBL" id="LT629701">
    <property type="protein sequence ID" value="SDM22165.1"/>
    <property type="molecule type" value="Genomic_DNA"/>
</dbReference>
<dbReference type="SUPFAM" id="SSF55729">
    <property type="entry name" value="Acyl-CoA N-acyltransferases (Nat)"/>
    <property type="match status" value="1"/>
</dbReference>
<dbReference type="Pfam" id="PF13302">
    <property type="entry name" value="Acetyltransf_3"/>
    <property type="match status" value="1"/>
</dbReference>
<dbReference type="PANTHER" id="PTHR43792">
    <property type="entry name" value="GNAT FAMILY, PUTATIVE (AFU_ORTHOLOGUE AFUA_3G00765)-RELATED-RELATED"/>
    <property type="match status" value="1"/>
</dbReference>
<dbReference type="PROSITE" id="PS51186">
    <property type="entry name" value="GNAT"/>
    <property type="match status" value="1"/>
</dbReference>
<accession>A0A1G9RI88</accession>
<sequence length="198" mass="22768">MNHSATATSVCGMRPTLPIETDRLLLRAFTPDDFDALHDIRSRPDVVRYLYFDVQSREDVRESLAKRLDQWHLEKEGEALVLAVERKDTGRLIGDVVLFWHSEVHKRGELGFVFHPDHHGHGFAGEAAREVLRLGFEELGLHRIEGRCDARNTASARLLERLGMRREGLFLENEFVKGEWCDELVLAVLDREWKGARA</sequence>
<dbReference type="eggNOG" id="COG1670">
    <property type="taxonomic scope" value="Bacteria"/>
</dbReference>
<name>A0A1G9RI88_ALLAB</name>
<proteinExistence type="predicted"/>
<dbReference type="InterPro" id="IPR016181">
    <property type="entry name" value="Acyl_CoA_acyltransferase"/>
</dbReference>
<dbReference type="STRING" id="211114.SAMN04489726_0441"/>
<dbReference type="InterPro" id="IPR051531">
    <property type="entry name" value="N-acetyltransferase"/>
</dbReference>
<keyword evidence="3" id="KW-1185">Reference proteome</keyword>
<gene>
    <name evidence="2" type="ORF">SAMN04489726_0441</name>
</gene>
<dbReference type="GO" id="GO:0016747">
    <property type="term" value="F:acyltransferase activity, transferring groups other than amino-acyl groups"/>
    <property type="evidence" value="ECO:0007669"/>
    <property type="project" value="InterPro"/>
</dbReference>
<evidence type="ECO:0000313" key="2">
    <source>
        <dbReference type="EMBL" id="SDM22165.1"/>
    </source>
</evidence>
<evidence type="ECO:0000259" key="1">
    <source>
        <dbReference type="PROSITE" id="PS51186"/>
    </source>
</evidence>
<dbReference type="InterPro" id="IPR000182">
    <property type="entry name" value="GNAT_dom"/>
</dbReference>
<dbReference type="AlphaFoldDB" id="A0A1G9RI88"/>
<feature type="domain" description="N-acetyltransferase" evidence="1">
    <location>
        <begin position="24"/>
        <end position="191"/>
    </location>
</feature>
<evidence type="ECO:0000313" key="3">
    <source>
        <dbReference type="Proteomes" id="UP000183376"/>
    </source>
</evidence>
<organism evidence="2 3">
    <name type="scientific">Allokutzneria albata</name>
    <name type="common">Kibdelosporangium albatum</name>
    <dbReference type="NCBI Taxonomy" id="211114"/>
    <lineage>
        <taxon>Bacteria</taxon>
        <taxon>Bacillati</taxon>
        <taxon>Actinomycetota</taxon>
        <taxon>Actinomycetes</taxon>
        <taxon>Pseudonocardiales</taxon>
        <taxon>Pseudonocardiaceae</taxon>
        <taxon>Allokutzneria</taxon>
    </lineage>
</organism>
<dbReference type="Proteomes" id="UP000183376">
    <property type="component" value="Chromosome I"/>
</dbReference>
<keyword evidence="2" id="KW-0808">Transferase</keyword>
<dbReference type="Gene3D" id="3.40.630.30">
    <property type="match status" value="1"/>
</dbReference>